<proteinExistence type="predicted"/>
<sequence length="253" mass="26893">MNNSLTFVEWNSQSVMRAMHGLPCTRPYAGQVAPVTQQVLPAAAANRNPASTRGFTLRLSRSRPSVFMPAAAPRAGGSNAGAASNVPVGENVTASTSGAVAAPGAVGAPAAVRDDFAVDKRPIILFDGVCNLCNGGVNFMLDNDPNGVFRLAALQSQAGRRLLTRCGRSPNDISSIVLVEKDRHFVRSEAILRIGAALRVPLPLLAALGFPVPLLLRDTLYDAIANNRYSFFGRTDTCRLRDAGNFADRFLVD</sequence>
<reference evidence="1 2" key="1">
    <citation type="journal article" date="2023" name="IScience">
        <title>Expanded male sex-determining region conserved during the evolution of homothallism in the green alga Volvox.</title>
        <authorList>
            <person name="Yamamoto K."/>
            <person name="Matsuzaki R."/>
            <person name="Mahakham W."/>
            <person name="Heman W."/>
            <person name="Sekimoto H."/>
            <person name="Kawachi M."/>
            <person name="Minakuchi Y."/>
            <person name="Toyoda A."/>
            <person name="Nozaki H."/>
        </authorList>
    </citation>
    <scope>NUCLEOTIDE SEQUENCE [LARGE SCALE GENOMIC DNA]</scope>
    <source>
        <strain evidence="1 2">NIES-4468</strain>
    </source>
</reference>
<protein>
    <recommendedName>
        <fullName evidence="3">Thiol-disulfide oxidoreductase DCC</fullName>
    </recommendedName>
</protein>
<dbReference type="Pfam" id="PF04134">
    <property type="entry name" value="DCC1-like"/>
    <property type="match status" value="1"/>
</dbReference>
<dbReference type="EMBL" id="BSDZ01000021">
    <property type="protein sequence ID" value="GLI64967.1"/>
    <property type="molecule type" value="Genomic_DNA"/>
</dbReference>
<evidence type="ECO:0000313" key="1">
    <source>
        <dbReference type="EMBL" id="GLI64967.1"/>
    </source>
</evidence>
<organism evidence="1 2">
    <name type="scientific">Volvox africanus</name>
    <dbReference type="NCBI Taxonomy" id="51714"/>
    <lineage>
        <taxon>Eukaryota</taxon>
        <taxon>Viridiplantae</taxon>
        <taxon>Chlorophyta</taxon>
        <taxon>core chlorophytes</taxon>
        <taxon>Chlorophyceae</taxon>
        <taxon>CS clade</taxon>
        <taxon>Chlamydomonadales</taxon>
        <taxon>Volvocaceae</taxon>
        <taxon>Volvox</taxon>
    </lineage>
</organism>
<dbReference type="InterPro" id="IPR007263">
    <property type="entry name" value="DCC1-like"/>
</dbReference>
<dbReference type="Proteomes" id="UP001165090">
    <property type="component" value="Unassembled WGS sequence"/>
</dbReference>
<keyword evidence="2" id="KW-1185">Reference proteome</keyword>
<comment type="caution">
    <text evidence="1">The sequence shown here is derived from an EMBL/GenBank/DDBJ whole genome shotgun (WGS) entry which is preliminary data.</text>
</comment>
<evidence type="ECO:0008006" key="3">
    <source>
        <dbReference type="Google" id="ProtNLM"/>
    </source>
</evidence>
<gene>
    <name evidence="1" type="ORF">VaNZ11_008374</name>
</gene>
<dbReference type="InterPro" id="IPR052927">
    <property type="entry name" value="DCC_oxidoreductase"/>
</dbReference>
<accession>A0ABQ5S4Y7</accession>
<dbReference type="PANTHER" id="PTHR33639">
    <property type="entry name" value="THIOL-DISULFIDE OXIDOREDUCTASE DCC"/>
    <property type="match status" value="1"/>
</dbReference>
<name>A0ABQ5S4Y7_9CHLO</name>
<evidence type="ECO:0000313" key="2">
    <source>
        <dbReference type="Proteomes" id="UP001165090"/>
    </source>
</evidence>
<dbReference type="PANTHER" id="PTHR33639:SF2">
    <property type="entry name" value="DUF393 DOMAIN-CONTAINING PROTEIN"/>
    <property type="match status" value="1"/>
</dbReference>